<gene>
    <name evidence="2" type="ORF">SAMN05216438_11516</name>
</gene>
<accession>A0A1I4IC15</accession>
<dbReference type="SUPFAM" id="SSF52833">
    <property type="entry name" value="Thioredoxin-like"/>
    <property type="match status" value="1"/>
</dbReference>
<dbReference type="RefSeq" id="WP_074751768.1">
    <property type="nucleotide sequence ID" value="NZ_CAXVJC010000001.1"/>
</dbReference>
<evidence type="ECO:0000313" key="2">
    <source>
        <dbReference type="EMBL" id="SFL51938.1"/>
    </source>
</evidence>
<dbReference type="AlphaFoldDB" id="A0A1I4IC15"/>
<organism evidence="2 3">
    <name type="scientific">Lactococcus garvieae</name>
    <dbReference type="NCBI Taxonomy" id="1363"/>
    <lineage>
        <taxon>Bacteria</taxon>
        <taxon>Bacillati</taxon>
        <taxon>Bacillota</taxon>
        <taxon>Bacilli</taxon>
        <taxon>Lactobacillales</taxon>
        <taxon>Streptococcaceae</taxon>
        <taxon>Lactococcus</taxon>
    </lineage>
</organism>
<dbReference type="EMBL" id="FOTJ01000015">
    <property type="protein sequence ID" value="SFL51938.1"/>
    <property type="molecule type" value="Genomic_DNA"/>
</dbReference>
<dbReference type="Pfam" id="PF03960">
    <property type="entry name" value="ArsC"/>
    <property type="match status" value="1"/>
</dbReference>
<comment type="similarity">
    <text evidence="1">Belongs to the ArsC family.</text>
</comment>
<dbReference type="Gene3D" id="3.40.30.10">
    <property type="entry name" value="Glutaredoxin"/>
    <property type="match status" value="1"/>
</dbReference>
<dbReference type="OrthoDB" id="9794155at2"/>
<reference evidence="2 3" key="1">
    <citation type="submission" date="2016-10" db="EMBL/GenBank/DDBJ databases">
        <authorList>
            <person name="de Groot N.N."/>
        </authorList>
    </citation>
    <scope>NUCLEOTIDE SEQUENCE [LARGE SCALE GENOMIC DNA]</scope>
    <source>
        <strain evidence="2 3">M79</strain>
    </source>
</reference>
<dbReference type="Proteomes" id="UP000181969">
    <property type="component" value="Unassembled WGS sequence"/>
</dbReference>
<name>A0A1I4IC15_9LACT</name>
<sequence>MIKIYTREGCTSSLKTKDWLESHGIEFEQREILQLSQQDMTHLLSLTDLGFEELLKLKGKQSKENLQTLFHFNEWSLTECVQFLKYHTEFLKTPIILDQEKYMMGYNSEEIRKFLPKSYRKMEIRIQRK</sequence>
<evidence type="ECO:0000256" key="1">
    <source>
        <dbReference type="PROSITE-ProRule" id="PRU01282"/>
    </source>
</evidence>
<dbReference type="PANTHER" id="PTHR30041">
    <property type="entry name" value="ARSENATE REDUCTASE"/>
    <property type="match status" value="1"/>
</dbReference>
<dbReference type="InterPro" id="IPR006660">
    <property type="entry name" value="Arsenate_reductase-like"/>
</dbReference>
<protein>
    <submittedName>
        <fullName evidence="2">Regulatory protein spx</fullName>
    </submittedName>
</protein>
<dbReference type="InterPro" id="IPR036249">
    <property type="entry name" value="Thioredoxin-like_sf"/>
</dbReference>
<evidence type="ECO:0000313" key="3">
    <source>
        <dbReference type="Proteomes" id="UP000181969"/>
    </source>
</evidence>
<dbReference type="PROSITE" id="PS51353">
    <property type="entry name" value="ARSC"/>
    <property type="match status" value="1"/>
</dbReference>
<dbReference type="PANTHER" id="PTHR30041:SF7">
    <property type="entry name" value="GLOBAL TRANSCRIPTIONAL REGULATOR SPX"/>
    <property type="match status" value="1"/>
</dbReference>
<proteinExistence type="inferred from homology"/>